<reference evidence="4 5" key="1">
    <citation type="submission" date="2020-08" db="EMBL/GenBank/DDBJ databases">
        <title>Cohnella phylogeny.</title>
        <authorList>
            <person name="Dunlap C."/>
        </authorList>
    </citation>
    <scope>NUCLEOTIDE SEQUENCE [LARGE SCALE GENOMIC DNA]</scope>
    <source>
        <strain evidence="4 5">DSM 25241</strain>
    </source>
</reference>
<evidence type="ECO:0000313" key="4">
    <source>
        <dbReference type="EMBL" id="MBB6637012.1"/>
    </source>
</evidence>
<dbReference type="EMBL" id="JACJVQ010000019">
    <property type="protein sequence ID" value="MBB6637012.1"/>
    <property type="molecule type" value="Genomic_DNA"/>
</dbReference>
<proteinExistence type="predicted"/>
<dbReference type="Proteomes" id="UP000535838">
    <property type="component" value="Unassembled WGS sequence"/>
</dbReference>
<dbReference type="InterPro" id="IPR036388">
    <property type="entry name" value="WH-like_DNA-bd_sf"/>
</dbReference>
<evidence type="ECO:0000259" key="3">
    <source>
        <dbReference type="PROSITE" id="PS51371"/>
    </source>
</evidence>
<name>A0A841T0E9_9BACL</name>
<keyword evidence="1 2" id="KW-0129">CBS domain</keyword>
<protein>
    <submittedName>
        <fullName evidence="4">Helix-turn-helix transcriptional regulator</fullName>
    </submittedName>
</protein>
<sequence>MEIVDLVTRGAPITGEQIAETLGVSRPTIRSDLSVLVMLGYIDAKPKVGYFLGKALKPERSARNRMLEWKVKDRMSRPVVIRDTANVGDAVISLFVENVGSLIVTDEDDHLIGMVTPKDLLKFTMGNQGASTIPIRMVMTKHSQLVTVAPEDTLLEAARRMMAHQLNSLPVVQVRSPSEGQQEQEVVGRITKTNITQAMVELASDL</sequence>
<keyword evidence="5" id="KW-1185">Reference proteome</keyword>
<evidence type="ECO:0000256" key="1">
    <source>
        <dbReference type="ARBA" id="ARBA00023122"/>
    </source>
</evidence>
<dbReference type="InterPro" id="IPR013196">
    <property type="entry name" value="HTH_11"/>
</dbReference>
<dbReference type="SMART" id="SM00116">
    <property type="entry name" value="CBS"/>
    <property type="match status" value="2"/>
</dbReference>
<dbReference type="SUPFAM" id="SSF46785">
    <property type="entry name" value="Winged helix' DNA-binding domain"/>
    <property type="match status" value="1"/>
</dbReference>
<dbReference type="InterPro" id="IPR046342">
    <property type="entry name" value="CBS_dom_sf"/>
</dbReference>
<dbReference type="SUPFAM" id="SSF54631">
    <property type="entry name" value="CBS-domain pair"/>
    <property type="match status" value="1"/>
</dbReference>
<comment type="caution">
    <text evidence="4">The sequence shown here is derived from an EMBL/GenBank/DDBJ whole genome shotgun (WGS) entry which is preliminary data.</text>
</comment>
<dbReference type="PROSITE" id="PS51371">
    <property type="entry name" value="CBS"/>
    <property type="match status" value="2"/>
</dbReference>
<dbReference type="Pfam" id="PF00571">
    <property type="entry name" value="CBS"/>
    <property type="match status" value="2"/>
</dbReference>
<dbReference type="Gene3D" id="1.10.10.10">
    <property type="entry name" value="Winged helix-like DNA-binding domain superfamily/Winged helix DNA-binding domain"/>
    <property type="match status" value="1"/>
</dbReference>
<feature type="domain" description="CBS" evidence="3">
    <location>
        <begin position="139"/>
        <end position="206"/>
    </location>
</feature>
<evidence type="ECO:0000313" key="5">
    <source>
        <dbReference type="Proteomes" id="UP000535838"/>
    </source>
</evidence>
<dbReference type="PANTHER" id="PTHR43080">
    <property type="entry name" value="CBS DOMAIN-CONTAINING PROTEIN CBSX3, MITOCHONDRIAL"/>
    <property type="match status" value="1"/>
</dbReference>
<organism evidence="4 5">
    <name type="scientific">Cohnella thailandensis</name>
    <dbReference type="NCBI Taxonomy" id="557557"/>
    <lineage>
        <taxon>Bacteria</taxon>
        <taxon>Bacillati</taxon>
        <taxon>Bacillota</taxon>
        <taxon>Bacilli</taxon>
        <taxon>Bacillales</taxon>
        <taxon>Paenibacillaceae</taxon>
        <taxon>Cohnella</taxon>
    </lineage>
</organism>
<dbReference type="AlphaFoldDB" id="A0A841T0E9"/>
<dbReference type="InterPro" id="IPR051257">
    <property type="entry name" value="Diverse_CBS-Domain"/>
</dbReference>
<feature type="domain" description="CBS" evidence="3">
    <location>
        <begin position="74"/>
        <end position="131"/>
    </location>
</feature>
<dbReference type="CDD" id="cd04617">
    <property type="entry name" value="CBS_pair_CcpN"/>
    <property type="match status" value="1"/>
</dbReference>
<dbReference type="RefSeq" id="WP_185122203.1">
    <property type="nucleotide sequence ID" value="NZ_JACJVQ010000019.1"/>
</dbReference>
<dbReference type="InterPro" id="IPR036390">
    <property type="entry name" value="WH_DNA-bd_sf"/>
</dbReference>
<accession>A0A841T0E9</accession>
<dbReference type="Pfam" id="PF08279">
    <property type="entry name" value="HTH_11"/>
    <property type="match status" value="1"/>
</dbReference>
<dbReference type="Gene3D" id="3.10.580.10">
    <property type="entry name" value="CBS-domain"/>
    <property type="match status" value="1"/>
</dbReference>
<dbReference type="PANTHER" id="PTHR43080:SF2">
    <property type="entry name" value="CBS DOMAIN-CONTAINING PROTEIN"/>
    <property type="match status" value="1"/>
</dbReference>
<gene>
    <name evidence="4" type="ORF">H7B67_23025</name>
</gene>
<evidence type="ECO:0000256" key="2">
    <source>
        <dbReference type="PROSITE-ProRule" id="PRU00703"/>
    </source>
</evidence>
<dbReference type="InterPro" id="IPR000644">
    <property type="entry name" value="CBS_dom"/>
</dbReference>